<evidence type="ECO:0000313" key="2">
    <source>
        <dbReference type="EMBL" id="EKC63767.1"/>
    </source>
</evidence>
<organism evidence="2">
    <name type="scientific">human gut metagenome</name>
    <dbReference type="NCBI Taxonomy" id="408170"/>
    <lineage>
        <taxon>unclassified sequences</taxon>
        <taxon>metagenomes</taxon>
        <taxon>organismal metagenomes</taxon>
    </lineage>
</organism>
<proteinExistence type="predicted"/>
<gene>
    <name evidence="2" type="ORF">LEA_11176</name>
</gene>
<dbReference type="InterPro" id="IPR020094">
    <property type="entry name" value="TruA/RsuA/RluB/E/F_N"/>
</dbReference>
<sequence length="99" mass="11338">ESCLPAAVRCCPDSENIAFIELFEGKYHQVKRMFAAVENHVEKLVRIQMGGLEMHAGIGIGECMEILHNDVEKLLKPTRFDEVFSSFSEKFSSYWINKL</sequence>
<reference evidence="2" key="1">
    <citation type="journal article" date="2013" name="Environ. Microbiol.">
        <title>Microbiota from the distal guts of lean and obese adolescents exhibit partial functional redundancy besides clear differences in community structure.</title>
        <authorList>
            <person name="Ferrer M."/>
            <person name="Ruiz A."/>
            <person name="Lanza F."/>
            <person name="Haange S.B."/>
            <person name="Oberbach A."/>
            <person name="Till H."/>
            <person name="Bargiela R."/>
            <person name="Campoy C."/>
            <person name="Segura M.T."/>
            <person name="Richter M."/>
            <person name="von Bergen M."/>
            <person name="Seifert J."/>
            <person name="Suarez A."/>
        </authorList>
    </citation>
    <scope>NUCLEOTIDE SEQUENCE</scope>
</reference>
<feature type="non-terminal residue" evidence="2">
    <location>
        <position position="1"/>
    </location>
</feature>
<dbReference type="EMBL" id="AJWY01007518">
    <property type="protein sequence ID" value="EKC63767.1"/>
    <property type="molecule type" value="Genomic_DNA"/>
</dbReference>
<protein>
    <submittedName>
        <fullName evidence="2">Ribosomal small subunit pseudouridine synthase A</fullName>
    </submittedName>
</protein>
<comment type="caution">
    <text evidence="2">The sequence shown here is derived from an EMBL/GenBank/DDBJ whole genome shotgun (WGS) entry which is preliminary data.</text>
</comment>
<dbReference type="AlphaFoldDB" id="K1SSY9"/>
<keyword evidence="1" id="KW-0413">Isomerase</keyword>
<dbReference type="Gene3D" id="3.30.70.1560">
    <property type="entry name" value="Alpha-L RNA-binding motif"/>
    <property type="match status" value="1"/>
</dbReference>
<dbReference type="SUPFAM" id="SSF55120">
    <property type="entry name" value="Pseudouridine synthase"/>
    <property type="match status" value="1"/>
</dbReference>
<dbReference type="GO" id="GO:0001522">
    <property type="term" value="P:pseudouridine synthesis"/>
    <property type="evidence" value="ECO:0007669"/>
    <property type="project" value="InterPro"/>
</dbReference>
<accession>K1SSY9</accession>
<name>K1SSY9_9ZZZZ</name>
<dbReference type="InterPro" id="IPR020103">
    <property type="entry name" value="PsdUridine_synth_cat_dom_sf"/>
</dbReference>
<dbReference type="GO" id="GO:0009982">
    <property type="term" value="F:pseudouridine synthase activity"/>
    <property type="evidence" value="ECO:0007669"/>
    <property type="project" value="InterPro"/>
</dbReference>
<dbReference type="Gene3D" id="3.30.70.580">
    <property type="entry name" value="Pseudouridine synthase I, catalytic domain, N-terminal subdomain"/>
    <property type="match status" value="1"/>
</dbReference>
<dbReference type="GO" id="GO:0003723">
    <property type="term" value="F:RNA binding"/>
    <property type="evidence" value="ECO:0007669"/>
    <property type="project" value="InterPro"/>
</dbReference>
<dbReference type="InterPro" id="IPR042092">
    <property type="entry name" value="PsdUridine_s_RsuA/RluB/E/F_cat"/>
</dbReference>
<evidence type="ECO:0000256" key="1">
    <source>
        <dbReference type="ARBA" id="ARBA00023235"/>
    </source>
</evidence>